<evidence type="ECO:0000313" key="2">
    <source>
        <dbReference type="EMBL" id="KAF2733515.1"/>
    </source>
</evidence>
<dbReference type="EMBL" id="ML996160">
    <property type="protein sequence ID" value="KAF2733515.1"/>
    <property type="molecule type" value="Genomic_DNA"/>
</dbReference>
<protein>
    <submittedName>
        <fullName evidence="2">Uncharacterized protein</fullName>
    </submittedName>
</protein>
<feature type="region of interest" description="Disordered" evidence="1">
    <location>
        <begin position="120"/>
        <end position="160"/>
    </location>
</feature>
<evidence type="ECO:0000256" key="1">
    <source>
        <dbReference type="SAM" id="MobiDB-lite"/>
    </source>
</evidence>
<comment type="caution">
    <text evidence="2">The sequence shown here is derived from an EMBL/GenBank/DDBJ whole genome shotgun (WGS) entry which is preliminary data.</text>
</comment>
<sequence>MVRVVRMRGSLGIGTGKSSGRMGFYLATGVGVKQRRCGFSGVRMFVLREGALGAFQTTRLNRWSAWAGAGQGEARARWGTGKRKSLEFESRRVVWNSEALVAFIALYLSKGTRGLKQMAHAASPDEPRAHMAASSRPRCSTGRNRTAPHRPRRNAQAGQIATKRRRQLYPLCCTLKYLRQPACP</sequence>
<dbReference type="Proteomes" id="UP000799444">
    <property type="component" value="Unassembled WGS sequence"/>
</dbReference>
<organism evidence="2 3">
    <name type="scientific">Polyplosphaeria fusca</name>
    <dbReference type="NCBI Taxonomy" id="682080"/>
    <lineage>
        <taxon>Eukaryota</taxon>
        <taxon>Fungi</taxon>
        <taxon>Dikarya</taxon>
        <taxon>Ascomycota</taxon>
        <taxon>Pezizomycotina</taxon>
        <taxon>Dothideomycetes</taxon>
        <taxon>Pleosporomycetidae</taxon>
        <taxon>Pleosporales</taxon>
        <taxon>Tetraplosphaeriaceae</taxon>
        <taxon>Polyplosphaeria</taxon>
    </lineage>
</organism>
<dbReference type="AlphaFoldDB" id="A0A9P4V2N9"/>
<name>A0A9P4V2N9_9PLEO</name>
<keyword evidence="3" id="KW-1185">Reference proteome</keyword>
<gene>
    <name evidence="2" type="ORF">EJ04DRAFT_270908</name>
</gene>
<evidence type="ECO:0000313" key="3">
    <source>
        <dbReference type="Proteomes" id="UP000799444"/>
    </source>
</evidence>
<reference evidence="2" key="1">
    <citation type="journal article" date="2020" name="Stud. Mycol.">
        <title>101 Dothideomycetes genomes: a test case for predicting lifestyles and emergence of pathogens.</title>
        <authorList>
            <person name="Haridas S."/>
            <person name="Albert R."/>
            <person name="Binder M."/>
            <person name="Bloem J."/>
            <person name="Labutti K."/>
            <person name="Salamov A."/>
            <person name="Andreopoulos B."/>
            <person name="Baker S."/>
            <person name="Barry K."/>
            <person name="Bills G."/>
            <person name="Bluhm B."/>
            <person name="Cannon C."/>
            <person name="Castanera R."/>
            <person name="Culley D."/>
            <person name="Daum C."/>
            <person name="Ezra D."/>
            <person name="Gonzalez J."/>
            <person name="Henrissat B."/>
            <person name="Kuo A."/>
            <person name="Liang C."/>
            <person name="Lipzen A."/>
            <person name="Lutzoni F."/>
            <person name="Magnuson J."/>
            <person name="Mondo S."/>
            <person name="Nolan M."/>
            <person name="Ohm R."/>
            <person name="Pangilinan J."/>
            <person name="Park H.-J."/>
            <person name="Ramirez L."/>
            <person name="Alfaro M."/>
            <person name="Sun H."/>
            <person name="Tritt A."/>
            <person name="Yoshinaga Y."/>
            <person name="Zwiers L.-H."/>
            <person name="Turgeon B."/>
            <person name="Goodwin S."/>
            <person name="Spatafora J."/>
            <person name="Crous P."/>
            <person name="Grigoriev I."/>
        </authorList>
    </citation>
    <scope>NUCLEOTIDE SEQUENCE</scope>
    <source>
        <strain evidence="2">CBS 125425</strain>
    </source>
</reference>
<proteinExistence type="predicted"/>
<accession>A0A9P4V2N9</accession>